<dbReference type="AlphaFoldDB" id="A0AAX4HQ71"/>
<organism evidence="2 3">
    <name type="scientific">Peredibacter starrii</name>
    <dbReference type="NCBI Taxonomy" id="28202"/>
    <lineage>
        <taxon>Bacteria</taxon>
        <taxon>Pseudomonadati</taxon>
        <taxon>Bdellovibrionota</taxon>
        <taxon>Bacteriovoracia</taxon>
        <taxon>Bacteriovoracales</taxon>
        <taxon>Bacteriovoracaceae</taxon>
        <taxon>Peredibacter</taxon>
    </lineage>
</organism>
<feature type="transmembrane region" description="Helical" evidence="1">
    <location>
        <begin position="6"/>
        <end position="31"/>
    </location>
</feature>
<sequence>MEQTALVLISIMNLLLVIILGVLGFLIYRLFQQKLPTQKQPETTADPNYHPDIMIRMKEMEKLKPKRSDLFCPNHPDEPGETTCAICDRLFCKACIRPFKTLHFCKEHLPLIMKNDWEEVFTLKTSTHDPEEGVRLYDAKKRLFEDKNIPTYVETHYKINVDQDYIETYLVVYSIPENTEIVRENLQ</sequence>
<accession>A0AAX4HQ71</accession>
<name>A0AAX4HQ71_9BACT</name>
<dbReference type="RefSeq" id="WP_321396050.1">
    <property type="nucleotide sequence ID" value="NZ_CP139487.1"/>
</dbReference>
<gene>
    <name evidence="2" type="ORF">SOO65_01885</name>
</gene>
<keyword evidence="3" id="KW-1185">Reference proteome</keyword>
<keyword evidence="1" id="KW-0812">Transmembrane</keyword>
<evidence type="ECO:0008006" key="4">
    <source>
        <dbReference type="Google" id="ProtNLM"/>
    </source>
</evidence>
<reference evidence="2 3" key="1">
    <citation type="submission" date="2023-11" db="EMBL/GenBank/DDBJ databases">
        <title>Peredibacter starrii A3.12.</title>
        <authorList>
            <person name="Mitchell R.J."/>
        </authorList>
    </citation>
    <scope>NUCLEOTIDE SEQUENCE [LARGE SCALE GENOMIC DNA]</scope>
    <source>
        <strain evidence="2 3">A3.12</strain>
    </source>
</reference>
<evidence type="ECO:0000256" key="1">
    <source>
        <dbReference type="SAM" id="Phobius"/>
    </source>
</evidence>
<keyword evidence="1" id="KW-1133">Transmembrane helix</keyword>
<dbReference type="EMBL" id="CP139487">
    <property type="protein sequence ID" value="WPU65488.1"/>
    <property type="molecule type" value="Genomic_DNA"/>
</dbReference>
<keyword evidence="1" id="KW-0472">Membrane</keyword>
<evidence type="ECO:0000313" key="3">
    <source>
        <dbReference type="Proteomes" id="UP001324634"/>
    </source>
</evidence>
<dbReference type="KEGG" id="psti:SOO65_01885"/>
<evidence type="ECO:0000313" key="2">
    <source>
        <dbReference type="EMBL" id="WPU65488.1"/>
    </source>
</evidence>
<proteinExistence type="predicted"/>
<dbReference type="Proteomes" id="UP001324634">
    <property type="component" value="Chromosome"/>
</dbReference>
<protein>
    <recommendedName>
        <fullName evidence="4">B box-type domain-containing protein</fullName>
    </recommendedName>
</protein>